<name>A0A815LCL1_9BILA</name>
<accession>A0A815LCL1</accession>
<dbReference type="SUPFAM" id="SSF52047">
    <property type="entry name" value="RNI-like"/>
    <property type="match status" value="1"/>
</dbReference>
<gene>
    <name evidence="1" type="ORF">BJG266_LOCUS22564</name>
    <name evidence="2" type="ORF">QVE165_LOCUS36861</name>
</gene>
<dbReference type="EMBL" id="CAJNOM010000375">
    <property type="protein sequence ID" value="CAF1402455.1"/>
    <property type="molecule type" value="Genomic_DNA"/>
</dbReference>
<proteinExistence type="predicted"/>
<dbReference type="Gene3D" id="3.80.10.10">
    <property type="entry name" value="Ribonuclease Inhibitor"/>
    <property type="match status" value="1"/>
</dbReference>
<keyword evidence="3" id="KW-1185">Reference proteome</keyword>
<dbReference type="AlphaFoldDB" id="A0A815LCL1"/>
<dbReference type="Proteomes" id="UP000663832">
    <property type="component" value="Unassembled WGS sequence"/>
</dbReference>
<comment type="caution">
    <text evidence="2">The sequence shown here is derived from an EMBL/GenBank/DDBJ whole genome shotgun (WGS) entry which is preliminary data.</text>
</comment>
<evidence type="ECO:0000313" key="3">
    <source>
        <dbReference type="Proteomes" id="UP000663832"/>
    </source>
</evidence>
<evidence type="ECO:0000313" key="1">
    <source>
        <dbReference type="EMBL" id="CAF1122960.1"/>
    </source>
</evidence>
<sequence>MVTKFEQLPSELIMFIIEFIENPLLLFLNLNSNINRILSDHRIKLNCKIENNLYYIASLPTSLTRFVSMNFRGGDLRRFQNLKSLILCINENIVGKFRFPSSLEYLKISFNTDIPSSLFHSLSTLKRLQTLVINSKNRIDVTFPADLILFSRNMKILQLENIPIEISSIYNLEELPKLKYLNIQLSEADELFHDTSFASFSTLKTLIIHFQLSFTDLEHVLSAFDGDHLENLELYSQTNISQTDYFDGKRWSKLFERFQKLTKCQIELRQKGRRGLYDNLVREFQRELKEIKELKEKWNMKCYRSCPGYHGTVVSVQISASL</sequence>
<dbReference type="EMBL" id="CAJNOI010000142">
    <property type="protein sequence ID" value="CAF1122960.1"/>
    <property type="molecule type" value="Genomic_DNA"/>
</dbReference>
<dbReference type="OrthoDB" id="9988673at2759"/>
<protein>
    <recommendedName>
        <fullName evidence="4">F-box domain-containing protein</fullName>
    </recommendedName>
</protein>
<organism evidence="2 3">
    <name type="scientific">Adineta steineri</name>
    <dbReference type="NCBI Taxonomy" id="433720"/>
    <lineage>
        <taxon>Eukaryota</taxon>
        <taxon>Metazoa</taxon>
        <taxon>Spiralia</taxon>
        <taxon>Gnathifera</taxon>
        <taxon>Rotifera</taxon>
        <taxon>Eurotatoria</taxon>
        <taxon>Bdelloidea</taxon>
        <taxon>Adinetida</taxon>
        <taxon>Adinetidae</taxon>
        <taxon>Adineta</taxon>
    </lineage>
</organism>
<dbReference type="Proteomes" id="UP000663877">
    <property type="component" value="Unassembled WGS sequence"/>
</dbReference>
<dbReference type="InterPro" id="IPR032675">
    <property type="entry name" value="LRR_dom_sf"/>
</dbReference>
<evidence type="ECO:0008006" key="4">
    <source>
        <dbReference type="Google" id="ProtNLM"/>
    </source>
</evidence>
<reference evidence="2" key="1">
    <citation type="submission" date="2021-02" db="EMBL/GenBank/DDBJ databases">
        <authorList>
            <person name="Nowell W R."/>
        </authorList>
    </citation>
    <scope>NUCLEOTIDE SEQUENCE</scope>
</reference>
<evidence type="ECO:0000313" key="2">
    <source>
        <dbReference type="EMBL" id="CAF1402455.1"/>
    </source>
</evidence>